<organism evidence="1 2">
    <name type="scientific">Melastoma candidum</name>
    <dbReference type="NCBI Taxonomy" id="119954"/>
    <lineage>
        <taxon>Eukaryota</taxon>
        <taxon>Viridiplantae</taxon>
        <taxon>Streptophyta</taxon>
        <taxon>Embryophyta</taxon>
        <taxon>Tracheophyta</taxon>
        <taxon>Spermatophyta</taxon>
        <taxon>Magnoliopsida</taxon>
        <taxon>eudicotyledons</taxon>
        <taxon>Gunneridae</taxon>
        <taxon>Pentapetalae</taxon>
        <taxon>rosids</taxon>
        <taxon>malvids</taxon>
        <taxon>Myrtales</taxon>
        <taxon>Melastomataceae</taxon>
        <taxon>Melastomatoideae</taxon>
        <taxon>Melastomateae</taxon>
        <taxon>Melastoma</taxon>
    </lineage>
</organism>
<protein>
    <submittedName>
        <fullName evidence="1">Uncharacterized protein</fullName>
    </submittedName>
</protein>
<sequence>MNGENNQHRAKLLTGHKKPGSHFTVRVMCLLVALSLGVIARTCIRTGIPGRTVSARNQPPVPDPDLVISGPAEATALQMPHLPSLQEFARDRAYLEEDDRELFWRAMLVSGRGESLNAGVPKVAFMFLTKGPLPLGPLWEKFFKGYQGKYAIYIHSSPSYNAQDPKGSVFYGRRIPSKPVGWGQASMIDAERRLLANALLDHANERFVLLSESCIPVFDFPTVYSYLINTKVTFVSSFDDPRAVGRGRYSRMMSPAINISDWRKGSQWFSSDRTLASEIVSDAKYYSIFQDHCLRYGNPMCYMDEHYIPTFVNILHPGTNANRTVTWVYWSMDSPHPERFHKGDVNTDLIRKIKCGERCSYNGETTTLCYLFGRKFEADTLRPLMELQSTLFNPNC</sequence>
<name>A0ACB9MLB5_9MYRT</name>
<evidence type="ECO:0000313" key="1">
    <source>
        <dbReference type="EMBL" id="KAI4324660.1"/>
    </source>
</evidence>
<accession>A0ACB9MLB5</accession>
<gene>
    <name evidence="1" type="ORF">MLD38_030127</name>
</gene>
<dbReference type="Proteomes" id="UP001057402">
    <property type="component" value="Chromosome 9"/>
</dbReference>
<proteinExistence type="predicted"/>
<keyword evidence="2" id="KW-1185">Reference proteome</keyword>
<reference evidence="2" key="1">
    <citation type="journal article" date="2023" name="Front. Plant Sci.">
        <title>Chromosomal-level genome assembly of Melastoma candidum provides insights into trichome evolution.</title>
        <authorList>
            <person name="Zhong Y."/>
            <person name="Wu W."/>
            <person name="Sun C."/>
            <person name="Zou P."/>
            <person name="Liu Y."/>
            <person name="Dai S."/>
            <person name="Zhou R."/>
        </authorList>
    </citation>
    <scope>NUCLEOTIDE SEQUENCE [LARGE SCALE GENOMIC DNA]</scope>
</reference>
<evidence type="ECO:0000313" key="2">
    <source>
        <dbReference type="Proteomes" id="UP001057402"/>
    </source>
</evidence>
<comment type="caution">
    <text evidence="1">The sequence shown here is derived from an EMBL/GenBank/DDBJ whole genome shotgun (WGS) entry which is preliminary data.</text>
</comment>
<dbReference type="EMBL" id="CM042888">
    <property type="protein sequence ID" value="KAI4324660.1"/>
    <property type="molecule type" value="Genomic_DNA"/>
</dbReference>